<protein>
    <submittedName>
        <fullName evidence="1">Uncharacterized protein</fullName>
    </submittedName>
</protein>
<dbReference type="AlphaFoldDB" id="K0UIM9"/>
<dbReference type="EMBL" id="ALQA01000099">
    <property type="protein sequence ID" value="EJZ04815.1"/>
    <property type="molecule type" value="Genomic_DNA"/>
</dbReference>
<proteinExistence type="predicted"/>
<organism evidence="1 2">
    <name type="scientific">Mycolicibacterium vaccae ATCC 25954</name>
    <dbReference type="NCBI Taxonomy" id="1194972"/>
    <lineage>
        <taxon>Bacteria</taxon>
        <taxon>Bacillati</taxon>
        <taxon>Actinomycetota</taxon>
        <taxon>Actinomycetes</taxon>
        <taxon>Mycobacteriales</taxon>
        <taxon>Mycobacteriaceae</taxon>
        <taxon>Mycolicibacterium</taxon>
    </lineage>
</organism>
<comment type="caution">
    <text evidence="1">The sequence shown here is derived from an EMBL/GenBank/DDBJ whole genome shotgun (WGS) entry which is preliminary data.</text>
</comment>
<dbReference type="PATRIC" id="fig|1194972.3.peg.5437"/>
<gene>
    <name evidence="1" type="ORF">MVAC_27349</name>
</gene>
<evidence type="ECO:0000313" key="1">
    <source>
        <dbReference type="EMBL" id="EJZ04815.1"/>
    </source>
</evidence>
<accession>K0UIM9</accession>
<evidence type="ECO:0000313" key="2">
    <source>
        <dbReference type="Proteomes" id="UP000006072"/>
    </source>
</evidence>
<sequence>MDSTGERLGIEAAARLAALGTVTIDTGLSDDELAGVETGFGFEFADDHRAFLAAGLPVGPGWPDWRSEGRRSLTKRLQLPVEGVLFAVEWGQFWAPGWGQRPARMRDALRTARYQLARVPQLVPVCAHRYLPAGRGTSGHPVLSVVRTDVHTCGADLADYVDEEFGSGGSRTAAATATMPFWSDLLT</sequence>
<dbReference type="PANTHER" id="PTHR32011:SF2">
    <property type="entry name" value="OS08G0472400 PROTEIN"/>
    <property type="match status" value="1"/>
</dbReference>
<name>K0UIM9_MYCVA</name>
<dbReference type="RefSeq" id="WP_003928748.1">
    <property type="nucleotide sequence ID" value="NZ_JH814684.1"/>
</dbReference>
<dbReference type="HOGENOM" id="CLU_074221_1_0_11"/>
<keyword evidence="2" id="KW-1185">Reference proteome</keyword>
<reference evidence="1 2" key="1">
    <citation type="journal article" date="2012" name="J. Bacteriol.">
        <title>Complete Genome Sequence of Mycobacterium vaccae Type Strain ATCC 25954.</title>
        <authorList>
            <person name="Ho Y.S."/>
            <person name="Adroub S.A."/>
            <person name="Abadi M."/>
            <person name="Al Alwan B."/>
            <person name="Alkhateeb R."/>
            <person name="Gao G."/>
            <person name="Ragab A."/>
            <person name="Ali S."/>
            <person name="van Soolingen D."/>
            <person name="Bitter W."/>
            <person name="Pain A."/>
            <person name="Abdallah A.M."/>
        </authorList>
    </citation>
    <scope>NUCLEOTIDE SEQUENCE [LARGE SCALE GENOMIC DNA]</scope>
    <source>
        <strain evidence="1 2">ATCC 25954</strain>
    </source>
</reference>
<dbReference type="Proteomes" id="UP000006072">
    <property type="component" value="Unassembled WGS sequence"/>
</dbReference>
<dbReference type="PANTHER" id="PTHR32011">
    <property type="entry name" value="OS08G0472400 PROTEIN"/>
    <property type="match status" value="1"/>
</dbReference>
<dbReference type="eggNOG" id="ENOG5032WVC">
    <property type="taxonomic scope" value="Bacteria"/>
</dbReference>